<dbReference type="RefSeq" id="WP_216875754.1">
    <property type="nucleotide sequence ID" value="NZ_JAERQM010000003.1"/>
</dbReference>
<name>A0ABS6H9H5_9PROT</name>
<evidence type="ECO:0000313" key="4">
    <source>
        <dbReference type="Proteomes" id="UP000689967"/>
    </source>
</evidence>
<dbReference type="Proteomes" id="UP000689967">
    <property type="component" value="Unassembled WGS sequence"/>
</dbReference>
<evidence type="ECO:0000256" key="1">
    <source>
        <dbReference type="SAM" id="Phobius"/>
    </source>
</evidence>
<feature type="transmembrane region" description="Helical" evidence="1">
    <location>
        <begin position="143"/>
        <end position="163"/>
    </location>
</feature>
<feature type="domain" description="EamA" evidence="2">
    <location>
        <begin position="145"/>
        <end position="275"/>
    </location>
</feature>
<sequence>MSPATIAGCGALALWAFLALLSRLAAGLPPLQLTAMGFAVGGLVGLAVVAARGGLGALRPPPIAWLHGVGGLFGYHALYFIALALAPAVEANLINYLWPLLIVLLSAPLRGLRLGPARLAGVGLGFLGCALLVGTGASFPPEAIPGFLAALGCAVVWAVYSVTSGTRRLATVPTEAVAGFCLGTAALAVLAHLAFEATVLPDARQAVAVLLLGLGPVGAAFFLWDVGMKRGDPRLLGTLAYAVPVTSTLLLILAGEGAFTAKVVLATLMVTGGGFIAARARA</sequence>
<organism evidence="3 4">
    <name type="scientific">Falsiroseomonas oleicola</name>
    <dbReference type="NCBI Taxonomy" id="2801474"/>
    <lineage>
        <taxon>Bacteria</taxon>
        <taxon>Pseudomonadati</taxon>
        <taxon>Pseudomonadota</taxon>
        <taxon>Alphaproteobacteria</taxon>
        <taxon>Acetobacterales</taxon>
        <taxon>Roseomonadaceae</taxon>
        <taxon>Falsiroseomonas</taxon>
    </lineage>
</organism>
<feature type="transmembrane region" description="Helical" evidence="1">
    <location>
        <begin position="35"/>
        <end position="51"/>
    </location>
</feature>
<keyword evidence="1" id="KW-1133">Transmembrane helix</keyword>
<feature type="transmembrane region" description="Helical" evidence="1">
    <location>
        <begin position="93"/>
        <end position="112"/>
    </location>
</feature>
<evidence type="ECO:0000259" key="2">
    <source>
        <dbReference type="Pfam" id="PF00892"/>
    </source>
</evidence>
<feature type="transmembrane region" description="Helical" evidence="1">
    <location>
        <begin position="119"/>
        <end position="137"/>
    </location>
</feature>
<accession>A0ABS6H9H5</accession>
<dbReference type="EMBL" id="JAERQM010000003">
    <property type="protein sequence ID" value="MBU8544467.1"/>
    <property type="molecule type" value="Genomic_DNA"/>
</dbReference>
<feature type="transmembrane region" description="Helical" evidence="1">
    <location>
        <begin position="207"/>
        <end position="224"/>
    </location>
</feature>
<comment type="caution">
    <text evidence="3">The sequence shown here is derived from an EMBL/GenBank/DDBJ whole genome shotgun (WGS) entry which is preliminary data.</text>
</comment>
<dbReference type="Pfam" id="PF00892">
    <property type="entry name" value="EamA"/>
    <property type="match status" value="2"/>
</dbReference>
<dbReference type="PANTHER" id="PTHR22911">
    <property type="entry name" value="ACYL-MALONYL CONDENSING ENZYME-RELATED"/>
    <property type="match status" value="1"/>
</dbReference>
<keyword evidence="1" id="KW-0812">Transmembrane</keyword>
<proteinExistence type="predicted"/>
<keyword evidence="4" id="KW-1185">Reference proteome</keyword>
<dbReference type="PANTHER" id="PTHR22911:SF76">
    <property type="entry name" value="EAMA DOMAIN-CONTAINING PROTEIN"/>
    <property type="match status" value="1"/>
</dbReference>
<feature type="domain" description="EamA" evidence="2">
    <location>
        <begin position="6"/>
        <end position="133"/>
    </location>
</feature>
<protein>
    <submittedName>
        <fullName evidence="3">EamA family transporter</fullName>
    </submittedName>
</protein>
<feature type="transmembrane region" description="Helical" evidence="1">
    <location>
        <begin position="63"/>
        <end position="87"/>
    </location>
</feature>
<feature type="transmembrane region" description="Helical" evidence="1">
    <location>
        <begin position="175"/>
        <end position="195"/>
    </location>
</feature>
<dbReference type="InterPro" id="IPR000620">
    <property type="entry name" value="EamA_dom"/>
</dbReference>
<keyword evidence="1" id="KW-0472">Membrane</keyword>
<feature type="transmembrane region" description="Helical" evidence="1">
    <location>
        <begin position="236"/>
        <end position="253"/>
    </location>
</feature>
<evidence type="ECO:0000313" key="3">
    <source>
        <dbReference type="EMBL" id="MBU8544467.1"/>
    </source>
</evidence>
<reference evidence="3 4" key="1">
    <citation type="submission" date="2021-01" db="EMBL/GenBank/DDBJ databases">
        <title>Roseomonas sp. nov, a bacterium isolated from an oil production mixture in Yumen Oilfield.</title>
        <authorList>
            <person name="Wu D."/>
        </authorList>
    </citation>
    <scope>NUCLEOTIDE SEQUENCE [LARGE SCALE GENOMIC DNA]</scope>
    <source>
        <strain evidence="3 4">ROY-5-3</strain>
    </source>
</reference>
<feature type="transmembrane region" description="Helical" evidence="1">
    <location>
        <begin position="259"/>
        <end position="278"/>
    </location>
</feature>
<gene>
    <name evidence="3" type="ORF">JJQ90_12175</name>
</gene>